<keyword evidence="2" id="KW-1185">Reference proteome</keyword>
<accession>A0AAV6IIU5</accession>
<evidence type="ECO:0000313" key="1">
    <source>
        <dbReference type="EMBL" id="KAG5527890.1"/>
    </source>
</evidence>
<protein>
    <recommendedName>
        <fullName evidence="3">NAC domain-containing protein</fullName>
    </recommendedName>
</protein>
<dbReference type="InterPro" id="IPR036093">
    <property type="entry name" value="NAC_dom_sf"/>
</dbReference>
<comment type="caution">
    <text evidence="1">The sequence shown here is derived from an EMBL/GenBank/DDBJ whole genome shotgun (WGS) entry which is preliminary data.</text>
</comment>
<organism evidence="1 2">
    <name type="scientific">Rhododendron griersonianum</name>
    <dbReference type="NCBI Taxonomy" id="479676"/>
    <lineage>
        <taxon>Eukaryota</taxon>
        <taxon>Viridiplantae</taxon>
        <taxon>Streptophyta</taxon>
        <taxon>Embryophyta</taxon>
        <taxon>Tracheophyta</taxon>
        <taxon>Spermatophyta</taxon>
        <taxon>Magnoliopsida</taxon>
        <taxon>eudicotyledons</taxon>
        <taxon>Gunneridae</taxon>
        <taxon>Pentapetalae</taxon>
        <taxon>asterids</taxon>
        <taxon>Ericales</taxon>
        <taxon>Ericaceae</taxon>
        <taxon>Ericoideae</taxon>
        <taxon>Rhodoreae</taxon>
        <taxon>Rhododendron</taxon>
    </lineage>
</organism>
<sequence length="378" mass="42606">MIIPVFRPTDEELLIHYLERKCKHLSLPCNVVFESQIYRVGDKRHGRFSPEMTRGQNVPSMFSQDDEGGVIGSKRTLCFRINNESGVIDEEGERKGHWIMHEYSLGDGKSPAGKGECLLCRIRRLDKDPKKSVMKAKNVEAGSVDDNVAVQKPAKRARTELVPEQRTDCDIAAEPETEVVLISEDLFVQEPGFMMSGDPNDLMFDLEEFKALLEGEKQGSYRHCDSAAPVRSDHIAVISNTKEQQEQQQGFLLARDAFGNISSTNQVVPSGLASESFVDDWMQYVSPELIGCVAENFSNTEILLSAELLPRYQESNRWYQESNRLLPPNFRFDATIEPSPICSVSNNMHVQLDPETISALKNMPWPNNCFPDMGMGVR</sequence>
<dbReference type="Gene3D" id="2.170.150.80">
    <property type="entry name" value="NAC domain"/>
    <property type="match status" value="1"/>
</dbReference>
<name>A0AAV6IIU5_9ERIC</name>
<gene>
    <name evidence="1" type="ORF">RHGRI_028725</name>
</gene>
<dbReference type="Proteomes" id="UP000823749">
    <property type="component" value="Chromosome 10"/>
</dbReference>
<dbReference type="SUPFAM" id="SSF101941">
    <property type="entry name" value="NAC domain"/>
    <property type="match status" value="1"/>
</dbReference>
<evidence type="ECO:0008006" key="3">
    <source>
        <dbReference type="Google" id="ProtNLM"/>
    </source>
</evidence>
<dbReference type="AlphaFoldDB" id="A0AAV6IIU5"/>
<dbReference type="EMBL" id="JACTNZ010000010">
    <property type="protein sequence ID" value="KAG5527890.1"/>
    <property type="molecule type" value="Genomic_DNA"/>
</dbReference>
<dbReference type="PANTHER" id="PTHR31719">
    <property type="entry name" value="NAC TRANSCRIPTION FACTOR 56"/>
    <property type="match status" value="1"/>
</dbReference>
<dbReference type="PANTHER" id="PTHR31719:SF43">
    <property type="entry name" value="NAC TRANSCRIPTION FACTOR 56"/>
    <property type="match status" value="1"/>
</dbReference>
<reference evidence="1" key="1">
    <citation type="submission" date="2020-08" db="EMBL/GenBank/DDBJ databases">
        <title>Plant Genome Project.</title>
        <authorList>
            <person name="Zhang R.-G."/>
        </authorList>
    </citation>
    <scope>NUCLEOTIDE SEQUENCE</scope>
    <source>
        <strain evidence="1">WSP0</strain>
        <tissue evidence="1">Leaf</tissue>
    </source>
</reference>
<evidence type="ECO:0000313" key="2">
    <source>
        <dbReference type="Proteomes" id="UP000823749"/>
    </source>
</evidence>
<dbReference type="GO" id="GO:0003677">
    <property type="term" value="F:DNA binding"/>
    <property type="evidence" value="ECO:0007669"/>
    <property type="project" value="InterPro"/>
</dbReference>
<proteinExistence type="predicted"/>
<dbReference type="GO" id="GO:0006355">
    <property type="term" value="P:regulation of DNA-templated transcription"/>
    <property type="evidence" value="ECO:0007669"/>
    <property type="project" value="InterPro"/>
</dbReference>